<comment type="similarity">
    <text evidence="1 2">Belongs to the Iojap/RsfS family.</text>
</comment>
<dbReference type="InterPro" id="IPR004394">
    <property type="entry name" value="Iojap/RsfS/C7orf30"/>
</dbReference>
<sequence length="141" mass="15513">MTAAPESVQALRIAARAAADKHATQLNAYDVSEAMGLIDGFLLASAANERLVDAIVDEVEDQLREQAGIKPVRREGKAEGRWVLLDFGDIVVHVQHEQERVFYALDRLWSDAPRIPLGVEEELADPEQMPDSPELAQDPAS</sequence>
<dbReference type="PANTHER" id="PTHR21043:SF0">
    <property type="entry name" value="MITOCHONDRIAL ASSEMBLY OF RIBOSOMAL LARGE SUBUNIT PROTEIN 1"/>
    <property type="match status" value="1"/>
</dbReference>
<dbReference type="GO" id="GO:0043023">
    <property type="term" value="F:ribosomal large subunit binding"/>
    <property type="evidence" value="ECO:0007669"/>
    <property type="project" value="TreeGrafter"/>
</dbReference>
<dbReference type="GO" id="GO:0042256">
    <property type="term" value="P:cytosolic ribosome assembly"/>
    <property type="evidence" value="ECO:0007669"/>
    <property type="project" value="UniProtKB-UniRule"/>
</dbReference>
<evidence type="ECO:0000313" key="4">
    <source>
        <dbReference type="Proteomes" id="UP000179540"/>
    </source>
</evidence>
<evidence type="ECO:0000256" key="1">
    <source>
        <dbReference type="ARBA" id="ARBA00010574"/>
    </source>
</evidence>
<keyword evidence="2" id="KW-0963">Cytoplasm</keyword>
<dbReference type="PANTHER" id="PTHR21043">
    <property type="entry name" value="IOJAP SUPERFAMILY ORTHOLOG"/>
    <property type="match status" value="1"/>
</dbReference>
<comment type="subunit">
    <text evidence="2">Interacts with ribosomal protein uL14 (rplN).</text>
</comment>
<name>A0A147EB03_9MICC</name>
<comment type="caution">
    <text evidence="3">The sequence shown here is derived from an EMBL/GenBank/DDBJ whole genome shotgun (WGS) entry which is preliminary data.</text>
</comment>
<dbReference type="OrthoDB" id="9793681at2"/>
<dbReference type="AlphaFoldDB" id="A0A147EB03"/>
<dbReference type="Pfam" id="PF02410">
    <property type="entry name" value="RsfS"/>
    <property type="match status" value="1"/>
</dbReference>
<dbReference type="Gene3D" id="3.30.460.10">
    <property type="entry name" value="Beta Polymerase, domain 2"/>
    <property type="match status" value="1"/>
</dbReference>
<evidence type="ECO:0000256" key="2">
    <source>
        <dbReference type="HAMAP-Rule" id="MF_01477"/>
    </source>
</evidence>
<dbReference type="Proteomes" id="UP000179540">
    <property type="component" value="Unassembled WGS sequence"/>
</dbReference>
<organism evidence="3 4">
    <name type="scientific">Rothia kristinae</name>
    <dbReference type="NCBI Taxonomy" id="37923"/>
    <lineage>
        <taxon>Bacteria</taxon>
        <taxon>Bacillati</taxon>
        <taxon>Actinomycetota</taxon>
        <taxon>Actinomycetes</taxon>
        <taxon>Micrococcales</taxon>
        <taxon>Micrococcaceae</taxon>
        <taxon>Rothia</taxon>
    </lineage>
</organism>
<dbReference type="PATRIC" id="fig|37923.10.peg.1118"/>
<keyword evidence="2" id="KW-0810">Translation regulation</keyword>
<dbReference type="InterPro" id="IPR043519">
    <property type="entry name" value="NT_sf"/>
</dbReference>
<reference evidence="3 4" key="1">
    <citation type="submission" date="2016-10" db="EMBL/GenBank/DDBJ databases">
        <title>Draft genome sequence of strain LCT isolated from the Shenzhou X spacecraft of China.</title>
        <authorList>
            <person name="Huang B."/>
        </authorList>
    </citation>
    <scope>NUCLEOTIDE SEQUENCE [LARGE SCALE GENOMIC DNA]</scope>
    <source>
        <strain evidence="3 4">LCT-H5</strain>
    </source>
</reference>
<comment type="function">
    <text evidence="2">Functions as a ribosomal silencing factor. Interacts with ribosomal protein uL14 (rplN), blocking formation of intersubunit bridge B8. Prevents association of the 30S and 50S ribosomal subunits and the formation of functional ribosomes, thus repressing translation.</text>
</comment>
<dbReference type="EMBL" id="MODZ01000007">
    <property type="protein sequence ID" value="OIJ35644.1"/>
    <property type="molecule type" value="Genomic_DNA"/>
</dbReference>
<dbReference type="SUPFAM" id="SSF81301">
    <property type="entry name" value="Nucleotidyltransferase"/>
    <property type="match status" value="1"/>
</dbReference>
<dbReference type="HAMAP" id="MF_01477">
    <property type="entry name" value="Iojap_RsfS"/>
    <property type="match status" value="1"/>
</dbReference>
<protein>
    <recommendedName>
        <fullName evidence="2">Ribosomal silencing factor RsfS</fullName>
    </recommendedName>
</protein>
<dbReference type="GO" id="GO:0090071">
    <property type="term" value="P:negative regulation of ribosome biogenesis"/>
    <property type="evidence" value="ECO:0007669"/>
    <property type="project" value="UniProtKB-UniRule"/>
</dbReference>
<dbReference type="GO" id="GO:0017148">
    <property type="term" value="P:negative regulation of translation"/>
    <property type="evidence" value="ECO:0007669"/>
    <property type="project" value="UniProtKB-UniRule"/>
</dbReference>
<dbReference type="RefSeq" id="WP_058730704.1">
    <property type="nucleotide sequence ID" value="NZ_JADPWM010000024.1"/>
</dbReference>
<comment type="subcellular location">
    <subcellularLocation>
        <location evidence="2">Cytoplasm</location>
    </subcellularLocation>
</comment>
<dbReference type="NCBIfam" id="TIGR00090">
    <property type="entry name" value="rsfS_iojap_ybeB"/>
    <property type="match status" value="1"/>
</dbReference>
<proteinExistence type="inferred from homology"/>
<gene>
    <name evidence="2" type="primary">rsfS</name>
    <name evidence="3" type="ORF">BK826_06240</name>
</gene>
<dbReference type="FunFam" id="3.30.460.10:FF:000008">
    <property type="entry name" value="Ribosomal silencing factor RsfS"/>
    <property type="match status" value="1"/>
</dbReference>
<evidence type="ECO:0000313" key="3">
    <source>
        <dbReference type="EMBL" id="OIJ35644.1"/>
    </source>
</evidence>
<dbReference type="GO" id="GO:0005737">
    <property type="term" value="C:cytoplasm"/>
    <property type="evidence" value="ECO:0007669"/>
    <property type="project" value="UniProtKB-SubCell"/>
</dbReference>
<accession>A0A147EB03</accession>
<keyword evidence="2" id="KW-0678">Repressor</keyword>